<accession>A0AAD5BC26</accession>
<feature type="region of interest" description="Disordered" evidence="9">
    <location>
        <begin position="135"/>
        <end position="159"/>
    </location>
</feature>
<feature type="transmembrane region" description="Helical" evidence="8">
    <location>
        <begin position="208"/>
        <end position="227"/>
    </location>
</feature>
<protein>
    <recommendedName>
        <fullName evidence="8">Dolichyl-diphosphooligosaccharide--protein glycosyltransferase subunit OST2</fullName>
        <shortName evidence="8">Oligosaccharyl transferase subunit OST2</shortName>
    </recommendedName>
</protein>
<organism evidence="10 11">
    <name type="scientific">Candida theae</name>
    <dbReference type="NCBI Taxonomy" id="1198502"/>
    <lineage>
        <taxon>Eukaryota</taxon>
        <taxon>Fungi</taxon>
        <taxon>Dikarya</taxon>
        <taxon>Ascomycota</taxon>
        <taxon>Saccharomycotina</taxon>
        <taxon>Pichiomycetes</taxon>
        <taxon>Debaryomycetaceae</taxon>
        <taxon>Candida/Lodderomyces clade</taxon>
        <taxon>Candida</taxon>
    </lineage>
</organism>
<dbReference type="GO" id="GO:0008250">
    <property type="term" value="C:oligosaccharyltransferase complex"/>
    <property type="evidence" value="ECO:0007669"/>
    <property type="project" value="InterPro"/>
</dbReference>
<dbReference type="AlphaFoldDB" id="A0AAD5BC26"/>
<evidence type="ECO:0000256" key="4">
    <source>
        <dbReference type="ARBA" id="ARBA00022692"/>
    </source>
</evidence>
<dbReference type="PANTHER" id="PTHR10705:SF0">
    <property type="entry name" value="DOLICHYL-DIPHOSPHOOLIGOSACCHARIDE--PROTEIN GLYCOSYLTRANSFERASE SUBUNIT DAD1"/>
    <property type="match status" value="1"/>
</dbReference>
<sequence>MAKKEASAIKKAQAAAAAAAAKSSPGNHNTSTSTSTSTSTPVSDSILLQPKSVTTTFAELQSAINTTTRDYFNHVTPKLKLIDLFLVFLVSLGILQFVYVLLIGNFPFNAFLGGFAICVGQFVLLVSLRLQINDQGSSGGASGKNRKSKGNKKSNAKSDQVEDIIDVDIVDNDNDDEDIFVVDNGADVVDGGGNRFKRVFTGISPERSFADFIFASLILHFIVIHFIN</sequence>
<comment type="pathway">
    <text evidence="2 8">Protein modification; protein glycosylation.</text>
</comment>
<keyword evidence="4 8" id="KW-0812">Transmembrane</keyword>
<evidence type="ECO:0000256" key="8">
    <source>
        <dbReference type="RuleBase" id="RU361136"/>
    </source>
</evidence>
<dbReference type="Proteomes" id="UP001204833">
    <property type="component" value="Unassembled WGS sequence"/>
</dbReference>
<evidence type="ECO:0000256" key="3">
    <source>
        <dbReference type="ARBA" id="ARBA00009386"/>
    </source>
</evidence>
<name>A0AAD5BC26_9ASCO</name>
<feature type="compositionally biased region" description="Low complexity" evidence="9">
    <location>
        <begin position="19"/>
        <end position="40"/>
    </location>
</feature>
<feature type="transmembrane region" description="Helical" evidence="8">
    <location>
        <begin position="108"/>
        <end position="128"/>
    </location>
</feature>
<evidence type="ECO:0000313" key="10">
    <source>
        <dbReference type="EMBL" id="KAI5953770.1"/>
    </source>
</evidence>
<keyword evidence="11" id="KW-1185">Reference proteome</keyword>
<evidence type="ECO:0000256" key="6">
    <source>
        <dbReference type="ARBA" id="ARBA00022989"/>
    </source>
</evidence>
<comment type="function">
    <text evidence="8">Subunit of the oligosaccharyl transferase (OST) complex that catalyzes the initial transfer of a defined glycan (Glc(3)Man(9)GlcNAc(2) in eukaryotes) from the lipid carrier dolichol-pyrophosphate to an asparagine residue within an Asn-X-Ser/Thr consensus motif in nascent polypeptide chains, the first step in protein N-glycosylation. N-glycosylation occurs cotranslationally and the complex associates with the Sec61 complex at the channel-forming translocon complex that mediates protein translocation across the endoplasmic reticulum (ER). All subunits are required for a maximal enzyme activity.</text>
</comment>
<evidence type="ECO:0000256" key="9">
    <source>
        <dbReference type="SAM" id="MobiDB-lite"/>
    </source>
</evidence>
<keyword evidence="5 8" id="KW-0256">Endoplasmic reticulum</keyword>
<keyword evidence="6 8" id="KW-1133">Transmembrane helix</keyword>
<feature type="transmembrane region" description="Helical" evidence="8">
    <location>
        <begin position="81"/>
        <end position="102"/>
    </location>
</feature>
<reference evidence="10 11" key="1">
    <citation type="journal article" date="2022" name="DNA Res.">
        <title>Genome analysis of five recently described species of the CUG-Ser clade uncovers Candida theae as a new hybrid lineage with pathogenic potential in the Candida parapsilosis species complex.</title>
        <authorList>
            <person name="Mixao V."/>
            <person name="Del Olmo V."/>
            <person name="Hegedusova E."/>
            <person name="Saus E."/>
            <person name="Pryszcz L."/>
            <person name="Cillingova A."/>
            <person name="Nosek J."/>
            <person name="Gabaldon T."/>
        </authorList>
    </citation>
    <scope>NUCLEOTIDE SEQUENCE [LARGE SCALE GENOMIC DNA]</scope>
    <source>
        <strain evidence="10 11">CBS 12239</strain>
    </source>
</reference>
<keyword evidence="7 8" id="KW-0472">Membrane</keyword>
<comment type="similarity">
    <text evidence="3 8">Belongs to the DAD/OST2 family.</text>
</comment>
<dbReference type="Pfam" id="PF02109">
    <property type="entry name" value="DAD"/>
    <property type="match status" value="2"/>
</dbReference>
<dbReference type="PANTHER" id="PTHR10705">
    <property type="entry name" value="DOLICHYL-DIPHOSPHOOLIGOSACCHARIDE--PROTEIN GLYCOSYLTRANSFERASE SUBUNIT DAD1"/>
    <property type="match status" value="1"/>
</dbReference>
<comment type="caution">
    <text evidence="10">The sequence shown here is derived from an EMBL/GenBank/DDBJ whole genome shotgun (WGS) entry which is preliminary data.</text>
</comment>
<comment type="subunit">
    <text evidence="8">Component of the oligosaccharyltransferase (OST) complex.</text>
</comment>
<dbReference type="GO" id="GO:0006487">
    <property type="term" value="P:protein N-linked glycosylation"/>
    <property type="evidence" value="ECO:0007669"/>
    <property type="project" value="TreeGrafter"/>
</dbReference>
<proteinExistence type="inferred from homology"/>
<evidence type="ECO:0000256" key="1">
    <source>
        <dbReference type="ARBA" id="ARBA00004477"/>
    </source>
</evidence>
<comment type="subcellular location">
    <subcellularLocation>
        <location evidence="1 8">Endoplasmic reticulum membrane</location>
        <topology evidence="1 8">Multi-pass membrane protein</topology>
    </subcellularLocation>
</comment>
<evidence type="ECO:0000256" key="7">
    <source>
        <dbReference type="ARBA" id="ARBA00023136"/>
    </source>
</evidence>
<evidence type="ECO:0000256" key="5">
    <source>
        <dbReference type="ARBA" id="ARBA00022824"/>
    </source>
</evidence>
<dbReference type="RefSeq" id="XP_051607554.1">
    <property type="nucleotide sequence ID" value="XM_051753452.1"/>
</dbReference>
<feature type="region of interest" description="Disordered" evidence="9">
    <location>
        <begin position="19"/>
        <end position="43"/>
    </location>
</feature>
<gene>
    <name evidence="10" type="ORF">KGF57_003979</name>
</gene>
<dbReference type="GeneID" id="76152037"/>
<dbReference type="EMBL" id="JAIHNG010000139">
    <property type="protein sequence ID" value="KAI5953770.1"/>
    <property type="molecule type" value="Genomic_DNA"/>
</dbReference>
<dbReference type="InterPro" id="IPR003038">
    <property type="entry name" value="DAD/Ost2"/>
</dbReference>
<feature type="compositionally biased region" description="Basic residues" evidence="9">
    <location>
        <begin position="144"/>
        <end position="155"/>
    </location>
</feature>
<evidence type="ECO:0000313" key="11">
    <source>
        <dbReference type="Proteomes" id="UP001204833"/>
    </source>
</evidence>
<evidence type="ECO:0000256" key="2">
    <source>
        <dbReference type="ARBA" id="ARBA00004922"/>
    </source>
</evidence>